<protein>
    <submittedName>
        <fullName evidence="2">Uncharacterized protein</fullName>
    </submittedName>
</protein>
<proteinExistence type="predicted"/>
<sequence length="61" mass="6897">MQAGRGGAKSQREYVDSPESSADNTEVVARWREDGEREMRQTAVVSNGEKRERFGLTPKVR</sequence>
<dbReference type="Proteomes" id="UP000246464">
    <property type="component" value="Chromosome 22"/>
</dbReference>
<evidence type="ECO:0000313" key="3">
    <source>
        <dbReference type="Proteomes" id="UP000246464"/>
    </source>
</evidence>
<reference evidence="2 3" key="1">
    <citation type="submission" date="2017-12" db="EMBL/GenBank/DDBJ databases">
        <title>Integrating genomic resources of turbot (Scophthalmus maximus) in depth evaluation of genetic and physical mapping variation across individuals.</title>
        <authorList>
            <person name="Martinez P."/>
        </authorList>
    </citation>
    <scope>NUCLEOTIDE SEQUENCE [LARGE SCALE GENOMIC DNA]</scope>
</reference>
<dbReference type="AlphaFoldDB" id="A0A2U9CXJ8"/>
<gene>
    <name evidence="2" type="ORF">SMAX5B_015822</name>
</gene>
<organism evidence="2 3">
    <name type="scientific">Scophthalmus maximus</name>
    <name type="common">Turbot</name>
    <name type="synonym">Psetta maxima</name>
    <dbReference type="NCBI Taxonomy" id="52904"/>
    <lineage>
        <taxon>Eukaryota</taxon>
        <taxon>Metazoa</taxon>
        <taxon>Chordata</taxon>
        <taxon>Craniata</taxon>
        <taxon>Vertebrata</taxon>
        <taxon>Euteleostomi</taxon>
        <taxon>Actinopterygii</taxon>
        <taxon>Neopterygii</taxon>
        <taxon>Teleostei</taxon>
        <taxon>Neoteleostei</taxon>
        <taxon>Acanthomorphata</taxon>
        <taxon>Carangaria</taxon>
        <taxon>Pleuronectiformes</taxon>
        <taxon>Pleuronectoidei</taxon>
        <taxon>Scophthalmidae</taxon>
        <taxon>Scophthalmus</taxon>
    </lineage>
</organism>
<name>A0A2U9CXJ8_SCOMX</name>
<evidence type="ECO:0000313" key="2">
    <source>
        <dbReference type="EMBL" id="AWP21404.1"/>
    </source>
</evidence>
<keyword evidence="3" id="KW-1185">Reference proteome</keyword>
<accession>A0A2U9CXJ8</accession>
<feature type="compositionally biased region" description="Basic and acidic residues" evidence="1">
    <location>
        <begin position="29"/>
        <end position="40"/>
    </location>
</feature>
<feature type="region of interest" description="Disordered" evidence="1">
    <location>
        <begin position="1"/>
        <end position="61"/>
    </location>
</feature>
<evidence type="ECO:0000256" key="1">
    <source>
        <dbReference type="SAM" id="MobiDB-lite"/>
    </source>
</evidence>
<dbReference type="EMBL" id="CP026264">
    <property type="protein sequence ID" value="AWP21404.1"/>
    <property type="molecule type" value="Genomic_DNA"/>
</dbReference>